<protein>
    <submittedName>
        <fullName evidence="1">Uncharacterized protein</fullName>
    </submittedName>
</protein>
<dbReference type="EMBL" id="MT711976">
    <property type="protein sequence ID" value="QMP84301.1"/>
    <property type="molecule type" value="Genomic_DNA"/>
</dbReference>
<keyword evidence="2" id="KW-1185">Reference proteome</keyword>
<accession>A0A7G4AWB1</accession>
<gene>
    <name evidence="1" type="ORF">HUN41_00208</name>
</gene>
<evidence type="ECO:0000313" key="1">
    <source>
        <dbReference type="EMBL" id="QMP84301.1"/>
    </source>
</evidence>
<dbReference type="Proteomes" id="UP000515922">
    <property type="component" value="Segment"/>
</dbReference>
<evidence type="ECO:0000313" key="2">
    <source>
        <dbReference type="Proteomes" id="UP000515922"/>
    </source>
</evidence>
<sequence>MSDWIEFETPGALERLNETENAGTVGPINIRHCKSEGIYDLMLVSKGTHWIFKYSFTSLSEAQSKARSLVNG</sequence>
<name>A0A7G4AWB1_9CAUD</name>
<organism evidence="1 2">
    <name type="scientific">Streptomyces phage Coruscant</name>
    <dbReference type="NCBI Taxonomy" id="2739834"/>
    <lineage>
        <taxon>Viruses</taxon>
        <taxon>Duplodnaviria</taxon>
        <taxon>Heunggongvirae</taxon>
        <taxon>Uroviricota</taxon>
        <taxon>Caudoviricetes</taxon>
        <taxon>Stanwilliamsviridae</taxon>
        <taxon>Boydwoodruffvirinae</taxon>
        <taxon>Coruscantvirus</taxon>
        <taxon>Coruscantvirus coruscant</taxon>
    </lineage>
</organism>
<proteinExistence type="predicted"/>
<reference evidence="1 2" key="1">
    <citation type="submission" date="2020-07" db="EMBL/GenBank/DDBJ databases">
        <title>Streptomyces phage Genome sequencing and assembly.</title>
        <authorList>
            <person name="Sharma V."/>
            <person name="Hardy A."/>
            <person name="Frunzke J."/>
        </authorList>
    </citation>
    <scope>NUCLEOTIDE SEQUENCE [LARGE SCALE GENOMIC DNA]</scope>
</reference>